<evidence type="ECO:0000313" key="1">
    <source>
        <dbReference type="EMBL" id="PLW19630.1"/>
    </source>
</evidence>
<organism evidence="1 2">
    <name type="scientific">Puccinia coronata f. sp. avenae</name>
    <dbReference type="NCBI Taxonomy" id="200324"/>
    <lineage>
        <taxon>Eukaryota</taxon>
        <taxon>Fungi</taxon>
        <taxon>Dikarya</taxon>
        <taxon>Basidiomycota</taxon>
        <taxon>Pucciniomycotina</taxon>
        <taxon>Pucciniomycetes</taxon>
        <taxon>Pucciniales</taxon>
        <taxon>Pucciniaceae</taxon>
        <taxon>Puccinia</taxon>
    </lineage>
</organism>
<reference evidence="1 2" key="1">
    <citation type="submission" date="2017-11" db="EMBL/GenBank/DDBJ databases">
        <title>De novo assembly and phasing of dikaryotic genomes from two isolates of Puccinia coronata f. sp. avenae, the causal agent of oat crown rust.</title>
        <authorList>
            <person name="Miller M.E."/>
            <person name="Zhang Y."/>
            <person name="Omidvar V."/>
            <person name="Sperschneider J."/>
            <person name="Schwessinger B."/>
            <person name="Raley C."/>
            <person name="Palmer J.M."/>
            <person name="Garnica D."/>
            <person name="Upadhyaya N."/>
            <person name="Rathjen J."/>
            <person name="Taylor J.M."/>
            <person name="Park R.F."/>
            <person name="Dodds P.N."/>
            <person name="Hirsch C.D."/>
            <person name="Kianian S.F."/>
            <person name="Figueroa M."/>
        </authorList>
    </citation>
    <scope>NUCLEOTIDE SEQUENCE [LARGE SCALE GENOMIC DNA]</scope>
    <source>
        <strain evidence="1">12SD80</strain>
    </source>
</reference>
<accession>A0A2N5T2B3</accession>
<proteinExistence type="predicted"/>
<dbReference type="Proteomes" id="UP000235392">
    <property type="component" value="Unassembled WGS sequence"/>
</dbReference>
<dbReference type="EMBL" id="PGCI01000711">
    <property type="protein sequence ID" value="PLW19630.1"/>
    <property type="molecule type" value="Genomic_DNA"/>
</dbReference>
<gene>
    <name evidence="1" type="ORF">PCASD_18193</name>
</gene>
<name>A0A2N5T2B3_9BASI</name>
<sequence length="96" mass="10442">MAASDVNSDATIRASIAGSEEGSPKGGGCLTHQTAYPIGDAYCIQSIRVTLRRNLRSLRVCFKAARLDAILNDQKAEVALAKFLQDSQRFPDQFPK</sequence>
<comment type="caution">
    <text evidence="1">The sequence shown here is derived from an EMBL/GenBank/DDBJ whole genome shotgun (WGS) entry which is preliminary data.</text>
</comment>
<protein>
    <submittedName>
        <fullName evidence="1">Uncharacterized protein</fullName>
    </submittedName>
</protein>
<dbReference type="AlphaFoldDB" id="A0A2N5T2B3"/>
<evidence type="ECO:0000313" key="2">
    <source>
        <dbReference type="Proteomes" id="UP000235392"/>
    </source>
</evidence>